<dbReference type="eggNOG" id="COG2378">
    <property type="taxonomic scope" value="Bacteria"/>
</dbReference>
<evidence type="ECO:0000313" key="2">
    <source>
        <dbReference type="EMBL" id="EWS77510.1"/>
    </source>
</evidence>
<dbReference type="Proteomes" id="UP000020406">
    <property type="component" value="Unassembled WGS sequence"/>
</dbReference>
<proteinExistence type="predicted"/>
<dbReference type="InterPro" id="IPR026881">
    <property type="entry name" value="WYL_dom"/>
</dbReference>
<dbReference type="Pfam" id="PF13280">
    <property type="entry name" value="WYL"/>
    <property type="match status" value="1"/>
</dbReference>
<dbReference type="PROSITE" id="PS52050">
    <property type="entry name" value="WYL"/>
    <property type="match status" value="1"/>
</dbReference>
<organism evidence="2 3">
    <name type="scientific">Xylella taiwanensis</name>
    <dbReference type="NCBI Taxonomy" id="1444770"/>
    <lineage>
        <taxon>Bacteria</taxon>
        <taxon>Pseudomonadati</taxon>
        <taxon>Pseudomonadota</taxon>
        <taxon>Gammaproteobacteria</taxon>
        <taxon>Lysobacterales</taxon>
        <taxon>Lysobacteraceae</taxon>
        <taxon>Xylella</taxon>
    </lineage>
</organism>
<protein>
    <recommendedName>
        <fullName evidence="1">WYL domain-containing protein</fullName>
    </recommendedName>
</protein>
<dbReference type="STRING" id="1444770.AF72_10510"/>
<sequence>MVLERKQLGFYDHARSIDEATNRMFSPQCIIHYHDNWYLDTWDHGRQGVRSFVVDRIHCARLVEVRSHDLPDSDLEE</sequence>
<evidence type="ECO:0000259" key="1">
    <source>
        <dbReference type="Pfam" id="PF13280"/>
    </source>
</evidence>
<comment type="caution">
    <text evidence="2">The sequence shown here is derived from an EMBL/GenBank/DDBJ whole genome shotgun (WGS) entry which is preliminary data.</text>
</comment>
<dbReference type="AlphaFoldDB" id="Z9JGL4"/>
<name>Z9JGL4_9GAMM</name>
<gene>
    <name evidence="2" type="ORF">AF72_10510</name>
</gene>
<accession>Z9JGL4</accession>
<reference evidence="2 3" key="1">
    <citation type="journal article" date="2014" name="Genome Announc.">
        <title>Draft Genome Sequence of Xylella fastidiosa Pear Leaf Scorch Strain in Taiwan.</title>
        <authorList>
            <person name="Su C.C."/>
            <person name="Deng W.L."/>
            <person name="Jan F.J."/>
            <person name="Chang C.J."/>
            <person name="Huang H."/>
            <person name="Chen J."/>
        </authorList>
    </citation>
    <scope>NUCLEOTIDE SEQUENCE [LARGE SCALE GENOMIC DNA]</scope>
    <source>
        <strain evidence="2 3">PLS229</strain>
    </source>
</reference>
<evidence type="ECO:0000313" key="3">
    <source>
        <dbReference type="Proteomes" id="UP000020406"/>
    </source>
</evidence>
<dbReference type="EMBL" id="JDSQ01000019">
    <property type="protein sequence ID" value="EWS77510.1"/>
    <property type="molecule type" value="Genomic_DNA"/>
</dbReference>
<dbReference type="PATRIC" id="fig|1444770.3.peg.2495"/>
<feature type="domain" description="WYL" evidence="1">
    <location>
        <begin position="2"/>
        <end position="61"/>
    </location>
</feature>